<protein>
    <submittedName>
        <fullName evidence="1">Uncharacterized protein</fullName>
    </submittedName>
</protein>
<comment type="caution">
    <text evidence="1">The sequence shown here is derived from an EMBL/GenBank/DDBJ whole genome shotgun (WGS) entry which is preliminary data.</text>
</comment>
<dbReference type="Proteomes" id="UP001163603">
    <property type="component" value="Chromosome 2"/>
</dbReference>
<reference evidence="2" key="1">
    <citation type="journal article" date="2023" name="G3 (Bethesda)">
        <title>Genome assembly and association tests identify interacting loci associated with vigor, precocity, and sex in interspecific pistachio rootstocks.</title>
        <authorList>
            <person name="Palmer W."/>
            <person name="Jacygrad E."/>
            <person name="Sagayaradj S."/>
            <person name="Cavanaugh K."/>
            <person name="Han R."/>
            <person name="Bertier L."/>
            <person name="Beede B."/>
            <person name="Kafkas S."/>
            <person name="Golino D."/>
            <person name="Preece J."/>
            <person name="Michelmore R."/>
        </authorList>
    </citation>
    <scope>NUCLEOTIDE SEQUENCE [LARGE SCALE GENOMIC DNA]</scope>
</reference>
<gene>
    <name evidence="1" type="ORF">Pint_16194</name>
</gene>
<accession>A0ACC0ZEB1</accession>
<evidence type="ECO:0000313" key="1">
    <source>
        <dbReference type="EMBL" id="KAJ0048594.1"/>
    </source>
</evidence>
<keyword evidence="2" id="KW-1185">Reference proteome</keyword>
<name>A0ACC0ZEB1_9ROSI</name>
<proteinExistence type="predicted"/>
<organism evidence="1 2">
    <name type="scientific">Pistacia integerrima</name>
    <dbReference type="NCBI Taxonomy" id="434235"/>
    <lineage>
        <taxon>Eukaryota</taxon>
        <taxon>Viridiplantae</taxon>
        <taxon>Streptophyta</taxon>
        <taxon>Embryophyta</taxon>
        <taxon>Tracheophyta</taxon>
        <taxon>Spermatophyta</taxon>
        <taxon>Magnoliopsida</taxon>
        <taxon>eudicotyledons</taxon>
        <taxon>Gunneridae</taxon>
        <taxon>Pentapetalae</taxon>
        <taxon>rosids</taxon>
        <taxon>malvids</taxon>
        <taxon>Sapindales</taxon>
        <taxon>Anacardiaceae</taxon>
        <taxon>Pistacia</taxon>
    </lineage>
</organism>
<sequence>MLATPIFSRKHYMHWAKRMKIMLKANGLWDIVCDGYKELEDDVEYTSAQKKENKEKSQENSRALAFIQSGVNEAIFSRILIEEEAKTVWEVLQLEFEGSEKVKSAKLVTLRREFDRLRMQETDSVKEYVNKVQELLSQMKIHGEEYQKKQVVLKILANLPPRFDSKVDAIEESKDLDTLTINELVGSLQASEQRAVGRMEGSTEGAFQAKQRKKWDADDIKGGKLKFPPCPIYRKTNHAEKNCWVKNKSKIQCFKCKGHGHKAKSCNKPMVSQSDT</sequence>
<evidence type="ECO:0000313" key="2">
    <source>
        <dbReference type="Proteomes" id="UP001163603"/>
    </source>
</evidence>
<dbReference type="EMBL" id="CM047737">
    <property type="protein sequence ID" value="KAJ0048594.1"/>
    <property type="molecule type" value="Genomic_DNA"/>
</dbReference>